<dbReference type="RefSeq" id="WP_358364109.1">
    <property type="nucleotide sequence ID" value="NZ_JBEZFP010000198.1"/>
</dbReference>
<dbReference type="GO" id="GO:0047936">
    <property type="term" value="F:glucose 1-dehydrogenase [NAD(P)+] activity"/>
    <property type="evidence" value="ECO:0007669"/>
    <property type="project" value="UniProtKB-EC"/>
</dbReference>
<reference evidence="3 4" key="1">
    <citation type="submission" date="2024-06" db="EMBL/GenBank/DDBJ databases">
        <title>The Natural Products Discovery Center: Release of the First 8490 Sequenced Strains for Exploring Actinobacteria Biosynthetic Diversity.</title>
        <authorList>
            <person name="Kalkreuter E."/>
            <person name="Kautsar S.A."/>
            <person name="Yang D."/>
            <person name="Bader C.D."/>
            <person name="Teijaro C.N."/>
            <person name="Fluegel L."/>
            <person name="Davis C.M."/>
            <person name="Simpson J.R."/>
            <person name="Lauterbach L."/>
            <person name="Steele A.D."/>
            <person name="Gui C."/>
            <person name="Meng S."/>
            <person name="Li G."/>
            <person name="Viehrig K."/>
            <person name="Ye F."/>
            <person name="Su P."/>
            <person name="Kiefer A.F."/>
            <person name="Nichols A."/>
            <person name="Cepeda A.J."/>
            <person name="Yan W."/>
            <person name="Fan B."/>
            <person name="Jiang Y."/>
            <person name="Adhikari A."/>
            <person name="Zheng C.-J."/>
            <person name="Schuster L."/>
            <person name="Cowan T.M."/>
            <person name="Smanski M.J."/>
            <person name="Chevrette M.G."/>
            <person name="De Carvalho L.P.S."/>
            <person name="Shen B."/>
        </authorList>
    </citation>
    <scope>NUCLEOTIDE SEQUENCE [LARGE SCALE GENOMIC DNA]</scope>
    <source>
        <strain evidence="3 4">NPDC048946</strain>
    </source>
</reference>
<dbReference type="PRINTS" id="PR00081">
    <property type="entry name" value="GDHRDH"/>
</dbReference>
<comment type="similarity">
    <text evidence="1">Belongs to the short-chain dehydrogenases/reductases (SDR) family.</text>
</comment>
<organism evidence="3 4">
    <name type="scientific">Streptodolium elevatio</name>
    <dbReference type="NCBI Taxonomy" id="3157996"/>
    <lineage>
        <taxon>Bacteria</taxon>
        <taxon>Bacillati</taxon>
        <taxon>Actinomycetota</taxon>
        <taxon>Actinomycetes</taxon>
        <taxon>Kitasatosporales</taxon>
        <taxon>Streptomycetaceae</taxon>
        <taxon>Streptodolium</taxon>
    </lineage>
</organism>
<dbReference type="Proteomes" id="UP001551482">
    <property type="component" value="Unassembled WGS sequence"/>
</dbReference>
<dbReference type="InterPro" id="IPR036291">
    <property type="entry name" value="NAD(P)-bd_dom_sf"/>
</dbReference>
<dbReference type="PRINTS" id="PR00080">
    <property type="entry name" value="SDRFAMILY"/>
</dbReference>
<keyword evidence="2 3" id="KW-0560">Oxidoreductase</keyword>
<evidence type="ECO:0000313" key="3">
    <source>
        <dbReference type="EMBL" id="MEU8139763.1"/>
    </source>
</evidence>
<dbReference type="InterPro" id="IPR002347">
    <property type="entry name" value="SDR_fam"/>
</dbReference>
<evidence type="ECO:0000256" key="1">
    <source>
        <dbReference type="ARBA" id="ARBA00006484"/>
    </source>
</evidence>
<dbReference type="InterPro" id="IPR020904">
    <property type="entry name" value="Sc_DH/Rdtase_CS"/>
</dbReference>
<sequence length="256" mass="26070">MGKLDGRVILVSGAARGQGEAEARLFAAEGASVVLGDILDDQGTAVAKSLGDAARYVHLDVTSESDWTAAVAEATTAFGKLDGLVNNAGILQFGPIVDTTLDAYMHIVGVNQVGVFLGMKAVIPALTAAGGGTIVNTSSTSGLQGVANMIGYTATKFAVRGMTKVAALELGRAGIRVNSIHPGGIDTPMVRPENVEGLVADDTSSADIYAALPLGRVGQPEEVTKLALFLTSDDSSYSTGAEFLIDGGMTAGPTWA</sequence>
<comment type="caution">
    <text evidence="3">The sequence shown here is derived from an EMBL/GenBank/DDBJ whole genome shotgun (WGS) entry which is preliminary data.</text>
</comment>
<name>A0ABV3DVJ6_9ACTN</name>
<dbReference type="SUPFAM" id="SSF51735">
    <property type="entry name" value="NAD(P)-binding Rossmann-fold domains"/>
    <property type="match status" value="1"/>
</dbReference>
<protein>
    <submittedName>
        <fullName evidence="3">Glucose 1-dehydrogenase</fullName>
        <ecNumber evidence="3">1.1.1.47</ecNumber>
    </submittedName>
</protein>
<evidence type="ECO:0000256" key="2">
    <source>
        <dbReference type="ARBA" id="ARBA00023002"/>
    </source>
</evidence>
<dbReference type="Gene3D" id="3.40.50.720">
    <property type="entry name" value="NAD(P)-binding Rossmann-like Domain"/>
    <property type="match status" value="1"/>
</dbReference>
<proteinExistence type="inferred from homology"/>
<dbReference type="EMBL" id="JBEZFP010000198">
    <property type="protein sequence ID" value="MEU8139763.1"/>
    <property type="molecule type" value="Genomic_DNA"/>
</dbReference>
<dbReference type="PANTHER" id="PTHR43180">
    <property type="entry name" value="3-OXOACYL-(ACYL-CARRIER-PROTEIN) REDUCTASE (AFU_ORTHOLOGUE AFUA_6G11210)"/>
    <property type="match status" value="1"/>
</dbReference>
<dbReference type="PANTHER" id="PTHR43180:SF66">
    <property type="entry name" value="SHORT-CHAIN DEHYDROGENASE_REDUCTASE FAMILY PROTEIN"/>
    <property type="match status" value="1"/>
</dbReference>
<dbReference type="NCBIfam" id="NF005559">
    <property type="entry name" value="PRK07231.1"/>
    <property type="match status" value="1"/>
</dbReference>
<evidence type="ECO:0000313" key="4">
    <source>
        <dbReference type="Proteomes" id="UP001551482"/>
    </source>
</evidence>
<gene>
    <name evidence="3" type="ORF">AB0C36_40500</name>
</gene>
<dbReference type="EC" id="1.1.1.47" evidence="3"/>
<keyword evidence="4" id="KW-1185">Reference proteome</keyword>
<accession>A0ABV3DVJ6</accession>
<dbReference type="PROSITE" id="PS00061">
    <property type="entry name" value="ADH_SHORT"/>
    <property type="match status" value="1"/>
</dbReference>
<dbReference type="Pfam" id="PF13561">
    <property type="entry name" value="adh_short_C2"/>
    <property type="match status" value="1"/>
</dbReference>